<dbReference type="SUPFAM" id="SSF144292">
    <property type="entry name" value="occludin/ELL-like"/>
    <property type="match status" value="1"/>
</dbReference>
<evidence type="ECO:0000256" key="5">
    <source>
        <dbReference type="ARBA" id="ARBA00023242"/>
    </source>
</evidence>
<feature type="compositionally biased region" description="Polar residues" evidence="7">
    <location>
        <begin position="13"/>
        <end position="22"/>
    </location>
</feature>
<evidence type="ECO:0000256" key="7">
    <source>
        <dbReference type="SAM" id="MobiDB-lite"/>
    </source>
</evidence>
<evidence type="ECO:0000313" key="10">
    <source>
        <dbReference type="Proteomes" id="UP000326759"/>
    </source>
</evidence>
<feature type="compositionally biased region" description="Polar residues" evidence="7">
    <location>
        <begin position="93"/>
        <end position="108"/>
    </location>
</feature>
<dbReference type="InterPro" id="IPR019464">
    <property type="entry name" value="ELL_N"/>
</dbReference>
<dbReference type="Proteomes" id="UP000326759">
    <property type="component" value="Unassembled WGS sequence"/>
</dbReference>
<evidence type="ECO:0000313" key="9">
    <source>
        <dbReference type="EMBL" id="KAB7506052.1"/>
    </source>
</evidence>
<feature type="compositionally biased region" description="Basic and acidic residues" evidence="7">
    <location>
        <begin position="268"/>
        <end position="285"/>
    </location>
</feature>
<dbReference type="Gene3D" id="6.10.140.340">
    <property type="match status" value="1"/>
</dbReference>
<evidence type="ECO:0000259" key="8">
    <source>
        <dbReference type="PROSITE" id="PS51980"/>
    </source>
</evidence>
<feature type="compositionally biased region" description="Low complexity" evidence="7">
    <location>
        <begin position="408"/>
        <end position="419"/>
    </location>
</feature>
<keyword evidence="9" id="KW-0251">Elongation factor</keyword>
<name>A0A5N5THM8_9CRUS</name>
<reference evidence="9 10" key="1">
    <citation type="journal article" date="2019" name="PLoS Biol.">
        <title>Sex chromosomes control vertical transmission of feminizing Wolbachia symbionts in an isopod.</title>
        <authorList>
            <person name="Becking T."/>
            <person name="Chebbi M.A."/>
            <person name="Giraud I."/>
            <person name="Moumen B."/>
            <person name="Laverre T."/>
            <person name="Caubet Y."/>
            <person name="Peccoud J."/>
            <person name="Gilbert C."/>
            <person name="Cordaux R."/>
        </authorList>
    </citation>
    <scope>NUCLEOTIDE SEQUENCE [LARGE SCALE GENOMIC DNA]</scope>
    <source>
        <strain evidence="9">ANa2</strain>
        <tissue evidence="9">Whole body excluding digestive tract and cuticle</tissue>
    </source>
</reference>
<keyword evidence="10" id="KW-1185">Reference proteome</keyword>
<dbReference type="GO" id="GO:0032968">
    <property type="term" value="P:positive regulation of transcription elongation by RNA polymerase II"/>
    <property type="evidence" value="ECO:0007669"/>
    <property type="project" value="TreeGrafter"/>
</dbReference>
<dbReference type="InterPro" id="IPR010844">
    <property type="entry name" value="Occludin_ELL"/>
</dbReference>
<dbReference type="InterPro" id="IPR042065">
    <property type="entry name" value="E3_ELL-like"/>
</dbReference>
<dbReference type="GO" id="GO:0000987">
    <property type="term" value="F:cis-regulatory region sequence-specific DNA binding"/>
    <property type="evidence" value="ECO:0007669"/>
    <property type="project" value="TreeGrafter"/>
</dbReference>
<feature type="compositionally biased region" description="Basic and acidic residues" evidence="7">
    <location>
        <begin position="420"/>
        <end position="443"/>
    </location>
</feature>
<sequence length="495" mass="55798">MQKAQDADGPQGSFESIRQSDPYSLDSLGPLLHIMRIQAKDDSYEKTRQSMANAMAQNGKTCVKELKPNVIMNRHRPTRPSSMVVPPHKKEPSNFSSNPYSSHNGNTTSSSPHRSSSGKQSWNVSQQKNSQISKKNEALKKRPLRERIIQLLALRPMNKLQLLGRIRAEGVKECDNRHISSVLQSIATVKNNAFHLPRHLWSEVNDNWSFYSEDEKAFVQKTKPQNLSPNEPNNPAPLSPCSLGGASDTVKRRPQDPLTDLSAKRSRTAMDSRVPELSSRSERDLTGSSGIFGDESPRGDSGLRDTRKAHWPTNKDEKRLESSYGDSGSINGHISPSATSVSPLSQNNSPRNPSFSSRPNDTSTILSNGFGNRGENYRNVNKNNHSDKNHSNNNYYENNNTGDLNHIQSSSPTSSPDSQQENKDQNEKLNRKYSEIKNSEQRRQYKSDFNRIYKEYKILHADLEKTKIFFKELESSLNTQTYGSPEYHKIKASDL</sequence>
<feature type="compositionally biased region" description="Low complexity" evidence="7">
    <location>
        <begin position="109"/>
        <end position="121"/>
    </location>
</feature>
<dbReference type="InterPro" id="IPR036390">
    <property type="entry name" value="WH_DNA-bd_sf"/>
</dbReference>
<feature type="compositionally biased region" description="Polar residues" evidence="7">
    <location>
        <begin position="324"/>
        <end position="346"/>
    </location>
</feature>
<dbReference type="AlphaFoldDB" id="A0A5N5THM8"/>
<feature type="compositionally biased region" description="Low complexity" evidence="7">
    <location>
        <begin position="347"/>
        <end position="360"/>
    </location>
</feature>
<feature type="compositionally biased region" description="Polar residues" evidence="7">
    <location>
        <begin position="361"/>
        <end position="370"/>
    </location>
</feature>
<keyword evidence="3" id="KW-0805">Transcription regulation</keyword>
<evidence type="ECO:0000256" key="3">
    <source>
        <dbReference type="ARBA" id="ARBA00023015"/>
    </source>
</evidence>
<dbReference type="EMBL" id="SEYY01001018">
    <property type="protein sequence ID" value="KAB7506052.1"/>
    <property type="molecule type" value="Genomic_DNA"/>
</dbReference>
<dbReference type="PANTHER" id="PTHR23288">
    <property type="entry name" value="OCCLUDIN AND RNA POLYMERASE II ELONGATION FACTOR ELL"/>
    <property type="match status" value="1"/>
</dbReference>
<feature type="region of interest" description="Disordered" evidence="7">
    <location>
        <begin position="69"/>
        <end position="139"/>
    </location>
</feature>
<feature type="compositionally biased region" description="Basic and acidic residues" evidence="7">
    <location>
        <begin position="295"/>
        <end position="321"/>
    </location>
</feature>
<protein>
    <submittedName>
        <fullName evidence="9">RNA polymerase II elongation factor Ell</fullName>
    </submittedName>
</protein>
<feature type="compositionally biased region" description="Polar residues" evidence="7">
    <location>
        <begin position="122"/>
        <end position="133"/>
    </location>
</feature>
<comment type="similarity">
    <text evidence="2 6">Belongs to the ELL/occludin family.</text>
</comment>
<keyword evidence="4" id="KW-0804">Transcription</keyword>
<comment type="subcellular location">
    <subcellularLocation>
        <location evidence="1">Nucleus</location>
    </subcellularLocation>
</comment>
<feature type="region of interest" description="Disordered" evidence="7">
    <location>
        <begin position="1"/>
        <end position="27"/>
    </location>
</feature>
<evidence type="ECO:0000256" key="4">
    <source>
        <dbReference type="ARBA" id="ARBA00023163"/>
    </source>
</evidence>
<dbReference type="Gene3D" id="1.10.10.2670">
    <property type="entry name" value="E3 ubiquitin-protein ligase"/>
    <property type="match status" value="1"/>
</dbReference>
<dbReference type="OrthoDB" id="6284217at2759"/>
<dbReference type="InterPro" id="IPR031176">
    <property type="entry name" value="ELL/occludin"/>
</dbReference>
<evidence type="ECO:0000256" key="6">
    <source>
        <dbReference type="PROSITE-ProRule" id="PRU01324"/>
    </source>
</evidence>
<dbReference type="GO" id="GO:0006368">
    <property type="term" value="P:transcription elongation by RNA polymerase II"/>
    <property type="evidence" value="ECO:0007669"/>
    <property type="project" value="InterPro"/>
</dbReference>
<keyword evidence="9" id="KW-0648">Protein biosynthesis</keyword>
<evidence type="ECO:0000256" key="2">
    <source>
        <dbReference type="ARBA" id="ARBA00009171"/>
    </source>
</evidence>
<dbReference type="GO" id="GO:0003746">
    <property type="term" value="F:translation elongation factor activity"/>
    <property type="evidence" value="ECO:0007669"/>
    <property type="project" value="UniProtKB-KW"/>
</dbReference>
<dbReference type="PROSITE" id="PS51980">
    <property type="entry name" value="OCEL"/>
    <property type="match status" value="1"/>
</dbReference>
<proteinExistence type="inferred from homology"/>
<dbReference type="SUPFAM" id="SSF46785">
    <property type="entry name" value="Winged helix' DNA-binding domain"/>
    <property type="match status" value="1"/>
</dbReference>
<comment type="caution">
    <text evidence="9">The sequence shown here is derived from an EMBL/GenBank/DDBJ whole genome shotgun (WGS) entry which is preliminary data.</text>
</comment>
<dbReference type="GO" id="GO:0008023">
    <property type="term" value="C:transcription elongation factor complex"/>
    <property type="evidence" value="ECO:0007669"/>
    <property type="project" value="InterPro"/>
</dbReference>
<dbReference type="PANTHER" id="PTHR23288:SF17">
    <property type="entry name" value="RNA POLYMERASE II ELONGATION FACTOR ELL"/>
    <property type="match status" value="1"/>
</dbReference>
<dbReference type="Pfam" id="PF07303">
    <property type="entry name" value="Occludin_ELL"/>
    <property type="match status" value="1"/>
</dbReference>
<feature type="compositionally biased region" description="Low complexity" evidence="7">
    <location>
        <begin position="391"/>
        <end position="400"/>
    </location>
</feature>
<keyword evidence="5" id="KW-0539">Nucleus</keyword>
<dbReference type="Pfam" id="PF10390">
    <property type="entry name" value="ELL"/>
    <property type="match status" value="1"/>
</dbReference>
<organism evidence="9 10">
    <name type="scientific">Armadillidium nasatum</name>
    <dbReference type="NCBI Taxonomy" id="96803"/>
    <lineage>
        <taxon>Eukaryota</taxon>
        <taxon>Metazoa</taxon>
        <taxon>Ecdysozoa</taxon>
        <taxon>Arthropoda</taxon>
        <taxon>Crustacea</taxon>
        <taxon>Multicrustacea</taxon>
        <taxon>Malacostraca</taxon>
        <taxon>Eumalacostraca</taxon>
        <taxon>Peracarida</taxon>
        <taxon>Isopoda</taxon>
        <taxon>Oniscidea</taxon>
        <taxon>Crinocheta</taxon>
        <taxon>Armadillidiidae</taxon>
        <taxon>Armadillidium</taxon>
    </lineage>
</organism>
<dbReference type="GO" id="GO:0042795">
    <property type="term" value="P:snRNA transcription by RNA polymerase II"/>
    <property type="evidence" value="ECO:0007669"/>
    <property type="project" value="TreeGrafter"/>
</dbReference>
<accession>A0A5N5THM8</accession>
<feature type="domain" description="OCEL" evidence="8">
    <location>
        <begin position="427"/>
        <end position="495"/>
    </location>
</feature>
<gene>
    <name evidence="9" type="primary">Ell</name>
    <name evidence="9" type="ORF">Anas_00168</name>
</gene>
<evidence type="ECO:0000256" key="1">
    <source>
        <dbReference type="ARBA" id="ARBA00004123"/>
    </source>
</evidence>
<feature type="region of interest" description="Disordered" evidence="7">
    <location>
        <begin position="223"/>
        <end position="443"/>
    </location>
</feature>